<dbReference type="Proteomes" id="UP001374893">
    <property type="component" value="Chromosome"/>
</dbReference>
<keyword evidence="1" id="KW-0812">Transmembrane</keyword>
<reference evidence="2 3" key="1">
    <citation type="submission" date="2021-06" db="EMBL/GenBank/DDBJ databases">
        <title>Complete genome of Haloferula helveola possessing various polysaccharide degrading enzymes.</title>
        <authorList>
            <person name="Takami H."/>
            <person name="Huang C."/>
            <person name="Hamasaki K."/>
        </authorList>
    </citation>
    <scope>NUCLEOTIDE SEQUENCE [LARGE SCALE GENOMIC DNA]</scope>
    <source>
        <strain evidence="2 3">CN-1</strain>
    </source>
</reference>
<sequence length="498" mass="53626">MSLHAQLSPEAQARLQAQRRASTVSSIVISLLVIVLIGLILAFIFLPPLLKETPQIVSYSSSVNDDQKLEAKKLTNSVERKPSAPSSSMAKVIAANTTSPTAVPVPEVDVPEPSTDFGDGDDFGDGWGSGGDGGGGGGFGNIPATMRKRCSKEDRMQRLLENGGTEKCEDAVVKGLDWLQSTQNADGSWSGGNTAAMTGFAVLAFLGHCETPLSEKYGDTVLKGMTWLVNLGMKQNGRLTTGAEPNPQPYEHAIATYALGESSTFCKQLNINVPNLFEVTQKAGQYIIDNQHKSGGWDYGYKEDSARGGDLSVAAWQIQALKACKHTGLDFRNMKGCVNKALDYVEECQKSNGGFGYSPKGGAHSPNGYHTLTGAGMLSFQMWDKASVGAVRKGAKYVTEESKFDYDTADSDLYGHYYEAQAMIARGGEQWEKYNAMFRDELLDNQNGDGSWKAPGGGQKINGVATSYVGNAHYRTCLAIFMLEVYYRFLPGTGAGVK</sequence>
<dbReference type="RefSeq" id="WP_338686744.1">
    <property type="nucleotide sequence ID" value="NZ_AP024702.1"/>
</dbReference>
<gene>
    <name evidence="2" type="ORF">HAHE_38280</name>
</gene>
<accession>A0ABM7RR79</accession>
<keyword evidence="1" id="KW-1133">Transmembrane helix</keyword>
<keyword evidence="1" id="KW-0472">Membrane</keyword>
<evidence type="ECO:0000256" key="1">
    <source>
        <dbReference type="SAM" id="Phobius"/>
    </source>
</evidence>
<proteinExistence type="predicted"/>
<dbReference type="SUPFAM" id="SSF48239">
    <property type="entry name" value="Terpenoid cyclases/Protein prenyltransferases"/>
    <property type="match status" value="1"/>
</dbReference>
<dbReference type="CDD" id="cd00688">
    <property type="entry name" value="ISOPREN_C2_like"/>
    <property type="match status" value="1"/>
</dbReference>
<dbReference type="InterPro" id="IPR008930">
    <property type="entry name" value="Terpenoid_cyclase/PrenylTrfase"/>
</dbReference>
<evidence type="ECO:0000313" key="2">
    <source>
        <dbReference type="EMBL" id="BCX49920.1"/>
    </source>
</evidence>
<evidence type="ECO:0008006" key="4">
    <source>
        <dbReference type="Google" id="ProtNLM"/>
    </source>
</evidence>
<keyword evidence="3" id="KW-1185">Reference proteome</keyword>
<protein>
    <recommendedName>
        <fullName evidence="4">Squalene cyclase C-terminal domain-containing protein</fullName>
    </recommendedName>
</protein>
<feature type="transmembrane region" description="Helical" evidence="1">
    <location>
        <begin position="21"/>
        <end position="46"/>
    </location>
</feature>
<name>A0ABM7RR79_9BACT</name>
<evidence type="ECO:0000313" key="3">
    <source>
        <dbReference type="Proteomes" id="UP001374893"/>
    </source>
</evidence>
<dbReference type="EMBL" id="AP024702">
    <property type="protein sequence ID" value="BCX49920.1"/>
    <property type="molecule type" value="Genomic_DNA"/>
</dbReference>
<dbReference type="Gene3D" id="1.50.10.20">
    <property type="match status" value="2"/>
</dbReference>
<organism evidence="2 3">
    <name type="scientific">Haloferula helveola</name>
    <dbReference type="NCBI Taxonomy" id="490095"/>
    <lineage>
        <taxon>Bacteria</taxon>
        <taxon>Pseudomonadati</taxon>
        <taxon>Verrucomicrobiota</taxon>
        <taxon>Verrucomicrobiia</taxon>
        <taxon>Verrucomicrobiales</taxon>
        <taxon>Verrucomicrobiaceae</taxon>
        <taxon>Haloferula</taxon>
    </lineage>
</organism>